<organism evidence="1 2">
    <name type="scientific">Mycolicibacterium komossense</name>
    <dbReference type="NCBI Taxonomy" id="1779"/>
    <lineage>
        <taxon>Bacteria</taxon>
        <taxon>Bacillati</taxon>
        <taxon>Actinomycetota</taxon>
        <taxon>Actinomycetes</taxon>
        <taxon>Mycobacteriales</taxon>
        <taxon>Mycobacteriaceae</taxon>
        <taxon>Mycolicibacterium</taxon>
    </lineage>
</organism>
<dbReference type="Proteomes" id="UP001526201">
    <property type="component" value="Unassembled WGS sequence"/>
</dbReference>
<evidence type="ECO:0000313" key="1">
    <source>
        <dbReference type="EMBL" id="MCV7228073.1"/>
    </source>
</evidence>
<proteinExistence type="predicted"/>
<dbReference type="RefSeq" id="WP_264069125.1">
    <property type="nucleotide sequence ID" value="NZ_JACKTY010000031.1"/>
</dbReference>
<dbReference type="InterPro" id="IPR045865">
    <property type="entry name" value="ACT-like_dom_sf"/>
</dbReference>
<sequence>MVVLAGPGRQVPARIAGLLLPWDIEIIALSFTHPAQSDLWRVRMTVRAGSATSIALLTDRLQRLVDVLKVEQAAPVFSDEAAYVQSGK</sequence>
<accession>A0ABT3CF18</accession>
<evidence type="ECO:0000313" key="2">
    <source>
        <dbReference type="Proteomes" id="UP001526201"/>
    </source>
</evidence>
<reference evidence="1 2" key="1">
    <citation type="journal article" date="2022" name="BMC Genomics">
        <title>Comparative genome analysis of mycobacteria focusing on tRNA and non-coding RNA.</title>
        <authorList>
            <person name="Behra P.R.K."/>
            <person name="Pettersson B.M.F."/>
            <person name="Ramesh M."/>
            <person name="Das S."/>
            <person name="Dasgupta S."/>
            <person name="Kirsebom L.A."/>
        </authorList>
    </citation>
    <scope>NUCLEOTIDE SEQUENCE [LARGE SCALE GENOMIC DNA]</scope>
    <source>
        <strain evidence="1 2">DSM 44078</strain>
    </source>
</reference>
<protein>
    <submittedName>
        <fullName evidence="1">Uncharacterized protein</fullName>
    </submittedName>
</protein>
<gene>
    <name evidence="1" type="ORF">H7J73_18840</name>
</gene>
<keyword evidence="2" id="KW-1185">Reference proteome</keyword>
<comment type="caution">
    <text evidence="1">The sequence shown here is derived from an EMBL/GenBank/DDBJ whole genome shotgun (WGS) entry which is preliminary data.</text>
</comment>
<dbReference type="SUPFAM" id="SSF55021">
    <property type="entry name" value="ACT-like"/>
    <property type="match status" value="1"/>
</dbReference>
<name>A0ABT3CF18_9MYCO</name>
<dbReference type="EMBL" id="JACKTY010000031">
    <property type="protein sequence ID" value="MCV7228073.1"/>
    <property type="molecule type" value="Genomic_DNA"/>
</dbReference>